<dbReference type="Pfam" id="PF00730">
    <property type="entry name" value="HhH-GPD"/>
    <property type="match status" value="1"/>
</dbReference>
<feature type="domain" description="HhH-GPD" evidence="5">
    <location>
        <begin position="40"/>
        <end position="197"/>
    </location>
</feature>
<evidence type="ECO:0000313" key="7">
    <source>
        <dbReference type="Proteomes" id="UP001434737"/>
    </source>
</evidence>
<dbReference type="InterPro" id="IPR011257">
    <property type="entry name" value="DNA_glycosylase"/>
</dbReference>
<proteinExistence type="predicted"/>
<keyword evidence="7" id="KW-1185">Reference proteome</keyword>
<evidence type="ECO:0000259" key="5">
    <source>
        <dbReference type="SMART" id="SM00478"/>
    </source>
</evidence>
<reference evidence="6 7" key="1">
    <citation type="submission" date="2024-02" db="EMBL/GenBank/DDBJ databases">
        <title>Genome and pathogenicity analysis of Helicobacter mastomyrinus isolated from mice.</title>
        <authorList>
            <person name="Zhu L."/>
        </authorList>
    </citation>
    <scope>NUCLEOTIDE SEQUENCE [LARGE SCALE GENOMIC DNA]</scope>
    <source>
        <strain evidence="6 7">Hm-17</strain>
    </source>
</reference>
<dbReference type="CDD" id="cd00056">
    <property type="entry name" value="ENDO3c"/>
    <property type="match status" value="1"/>
</dbReference>
<name>A0ABZ3F524_9HELI</name>
<dbReference type="Gene3D" id="1.10.340.30">
    <property type="entry name" value="Hypothetical protein, domain 2"/>
    <property type="match status" value="1"/>
</dbReference>
<dbReference type="NCBIfam" id="NF010494">
    <property type="entry name" value="PRK13913.1"/>
    <property type="match status" value="1"/>
</dbReference>
<sequence length="227" mass="26355">MLESSFSLLKALKQKHLLYDKPSWWWANHGHFEVVLGAILVQNTQWSNVERMLHSMQNTGILSGDSQMDLESMALVDSMVLQSHIIGLQRQKSAYIIKLSRAILSDFGSFENFRQNVDCEWLLAQKGIGRESAYAILNYACLREVMVVDRYTYKLLCHLGREIEDYEELRRFCEEGVRENLNLVYELYPQDMSLAQIFARFHGKIVEFAKAKGDMAHLAKEIESCYF</sequence>
<keyword evidence="2" id="KW-0479">Metal-binding</keyword>
<evidence type="ECO:0000256" key="2">
    <source>
        <dbReference type="ARBA" id="ARBA00022723"/>
    </source>
</evidence>
<keyword evidence="3" id="KW-0408">Iron</keyword>
<dbReference type="PANTHER" id="PTHR10359:SF19">
    <property type="entry name" value="DNA REPAIR GLYCOSYLASE MJ1434-RELATED"/>
    <property type="match status" value="1"/>
</dbReference>
<dbReference type="SUPFAM" id="SSF48150">
    <property type="entry name" value="DNA-glycosylase"/>
    <property type="match status" value="1"/>
</dbReference>
<dbReference type="Proteomes" id="UP001434737">
    <property type="component" value="Chromosome"/>
</dbReference>
<dbReference type="PANTHER" id="PTHR10359">
    <property type="entry name" value="A/G-SPECIFIC ADENINE GLYCOSYLASE/ENDONUCLEASE III"/>
    <property type="match status" value="1"/>
</dbReference>
<dbReference type="RefSeq" id="WP_295702187.1">
    <property type="nucleotide sequence ID" value="NZ_CP145316.1"/>
</dbReference>
<keyword evidence="1" id="KW-0004">4Fe-4S</keyword>
<evidence type="ECO:0000256" key="3">
    <source>
        <dbReference type="ARBA" id="ARBA00023004"/>
    </source>
</evidence>
<organism evidence="6 7">
    <name type="scientific">Helicobacter mastomyrinus</name>
    <dbReference type="NCBI Taxonomy" id="287948"/>
    <lineage>
        <taxon>Bacteria</taxon>
        <taxon>Pseudomonadati</taxon>
        <taxon>Campylobacterota</taxon>
        <taxon>Epsilonproteobacteria</taxon>
        <taxon>Campylobacterales</taxon>
        <taxon>Helicobacteraceae</taxon>
        <taxon>Helicobacter</taxon>
    </lineage>
</organism>
<dbReference type="InterPro" id="IPR023170">
    <property type="entry name" value="HhH_base_excis_C"/>
</dbReference>
<evidence type="ECO:0000313" key="6">
    <source>
        <dbReference type="EMBL" id="XAM18281.1"/>
    </source>
</evidence>
<dbReference type="Gene3D" id="1.10.1670.10">
    <property type="entry name" value="Helix-hairpin-Helix base-excision DNA repair enzymes (C-terminal)"/>
    <property type="match status" value="1"/>
</dbReference>
<accession>A0ABZ3F524</accession>
<evidence type="ECO:0000256" key="1">
    <source>
        <dbReference type="ARBA" id="ARBA00022485"/>
    </source>
</evidence>
<dbReference type="InterPro" id="IPR003265">
    <property type="entry name" value="HhH-GPD_domain"/>
</dbReference>
<gene>
    <name evidence="6" type="ORF">V3I05_00870</name>
</gene>
<dbReference type="EMBL" id="CP145316">
    <property type="protein sequence ID" value="XAM18281.1"/>
    <property type="molecule type" value="Genomic_DNA"/>
</dbReference>
<dbReference type="SMART" id="SM00478">
    <property type="entry name" value="ENDO3c"/>
    <property type="match status" value="1"/>
</dbReference>
<evidence type="ECO:0000256" key="4">
    <source>
        <dbReference type="ARBA" id="ARBA00023014"/>
    </source>
</evidence>
<keyword evidence="4" id="KW-0411">Iron-sulfur</keyword>
<protein>
    <submittedName>
        <fullName evidence="6">3-methyladenine DNA glycosylase</fullName>
    </submittedName>
</protein>